<comment type="caution">
    <text evidence="2">The sequence shown here is derived from an EMBL/GenBank/DDBJ whole genome shotgun (WGS) entry which is preliminary data.</text>
</comment>
<dbReference type="RefSeq" id="WP_194117042.1">
    <property type="nucleotide sequence ID" value="NZ_JADFUA010000010.1"/>
</dbReference>
<dbReference type="InterPro" id="IPR002994">
    <property type="entry name" value="Surf1/Shy1"/>
</dbReference>
<proteinExistence type="inferred from homology"/>
<evidence type="ECO:0000313" key="3">
    <source>
        <dbReference type="Proteomes" id="UP000604481"/>
    </source>
</evidence>
<dbReference type="Proteomes" id="UP000604481">
    <property type="component" value="Unassembled WGS sequence"/>
</dbReference>
<keyword evidence="3" id="KW-1185">Reference proteome</keyword>
<dbReference type="EMBL" id="JADFUA010000010">
    <property type="protein sequence ID" value="MBE9610494.1"/>
    <property type="molecule type" value="Genomic_DNA"/>
</dbReference>
<comment type="similarity">
    <text evidence="1">Belongs to the SURF1 family.</text>
</comment>
<protein>
    <recommendedName>
        <fullName evidence="1">SURF1-like protein</fullName>
    </recommendedName>
</protein>
<comment type="subcellular location">
    <subcellularLocation>
        <location evidence="1">Cell membrane</location>
        <topology evidence="1">Multi-pass membrane protein</topology>
    </subcellularLocation>
</comment>
<accession>A0A8J7KGL4</accession>
<evidence type="ECO:0000313" key="2">
    <source>
        <dbReference type="EMBL" id="MBE9610494.1"/>
    </source>
</evidence>
<sequence length="200" mass="22284">MAALIVFTLLLGGWQTQRALVRIAQERATPAPPAHWRHGAPPVPASLLLAGQWRSESCLEVGPQWRQGRAGHSLVCPLQLEDGLLLLVNLGWLPQGSRAPALPPLPLAVHTQPWPRYLELAESPPRGRVFQNLDPLRFALWSKLPEPAGYAVVAFPAAPLQSSPRREPLPSWRHWGYALSWFAMSACGMALWLRLRKEAW</sequence>
<dbReference type="AlphaFoldDB" id="A0A8J7KGL4"/>
<dbReference type="GO" id="GO:0005886">
    <property type="term" value="C:plasma membrane"/>
    <property type="evidence" value="ECO:0007669"/>
    <property type="project" value="UniProtKB-SubCell"/>
</dbReference>
<organism evidence="2 3">
    <name type="scientific">Chitinilyticum piscinae</name>
    <dbReference type="NCBI Taxonomy" id="2866724"/>
    <lineage>
        <taxon>Bacteria</taxon>
        <taxon>Pseudomonadati</taxon>
        <taxon>Pseudomonadota</taxon>
        <taxon>Betaproteobacteria</taxon>
        <taxon>Neisseriales</taxon>
        <taxon>Chitinibacteraceae</taxon>
        <taxon>Chitinilyticum</taxon>
    </lineage>
</organism>
<keyword evidence="1" id="KW-1003">Cell membrane</keyword>
<name>A0A8J7KGL4_9NEIS</name>
<evidence type="ECO:0000256" key="1">
    <source>
        <dbReference type="RuleBase" id="RU363076"/>
    </source>
</evidence>
<dbReference type="Pfam" id="PF02104">
    <property type="entry name" value="SURF1"/>
    <property type="match status" value="1"/>
</dbReference>
<reference evidence="2 3" key="1">
    <citation type="submission" date="2020-10" db="EMBL/GenBank/DDBJ databases">
        <title>The genome sequence of Chitinilyticum litopenaei 4Y14.</title>
        <authorList>
            <person name="Liu Y."/>
        </authorList>
    </citation>
    <scope>NUCLEOTIDE SEQUENCE [LARGE SCALE GENOMIC DNA]</scope>
    <source>
        <strain evidence="2 3">4Y14</strain>
    </source>
</reference>
<keyword evidence="1" id="KW-0472">Membrane</keyword>
<gene>
    <name evidence="2" type="ORF">INR99_14225</name>
</gene>